<dbReference type="GO" id="GO:0020037">
    <property type="term" value="F:heme binding"/>
    <property type="evidence" value="ECO:0007669"/>
    <property type="project" value="TreeGrafter"/>
</dbReference>
<dbReference type="GO" id="GO:0019646">
    <property type="term" value="P:aerobic electron transport chain"/>
    <property type="evidence" value="ECO:0007669"/>
    <property type="project" value="InterPro"/>
</dbReference>
<dbReference type="Proteomes" id="UP000217103">
    <property type="component" value="Unassembled WGS sequence"/>
</dbReference>
<name>A0A1H1GLZ2_9ACTN</name>
<feature type="transmembrane region" description="Helical" evidence="12">
    <location>
        <begin position="180"/>
        <end position="202"/>
    </location>
</feature>
<evidence type="ECO:0000256" key="6">
    <source>
        <dbReference type="ARBA" id="ARBA00022692"/>
    </source>
</evidence>
<keyword evidence="10" id="KW-0408">Iron</keyword>
<feature type="transmembrane region" description="Helical" evidence="12">
    <location>
        <begin position="291"/>
        <end position="313"/>
    </location>
</feature>
<dbReference type="OrthoDB" id="9807042at2"/>
<dbReference type="RefSeq" id="WP_093260433.1">
    <property type="nucleotide sequence ID" value="NZ_FNKK01000002.1"/>
</dbReference>
<evidence type="ECO:0000256" key="10">
    <source>
        <dbReference type="ARBA" id="ARBA00023004"/>
    </source>
</evidence>
<evidence type="ECO:0000256" key="5">
    <source>
        <dbReference type="ARBA" id="ARBA00022617"/>
    </source>
</evidence>
<keyword evidence="5" id="KW-0349">Heme</keyword>
<dbReference type="GO" id="GO:0046872">
    <property type="term" value="F:metal ion binding"/>
    <property type="evidence" value="ECO:0007669"/>
    <property type="project" value="UniProtKB-KW"/>
</dbReference>
<feature type="transmembrane region" description="Helical" evidence="12">
    <location>
        <begin position="123"/>
        <end position="145"/>
    </location>
</feature>
<sequence>MDALDLARLQFALTGSLHFLFVVLTLGLAPFVAFLQTRYVIGGNPLFERMTRFWGQVYVINYAVGVFTGLVMEFQFGLSWKGLSHYAGDVFGTPLAIETMVAFFLESTFLGLWIFGWHRLPRWLHLACIWLVALTAYASAFWIMVANSFLQHPAGAEVRGDRLALADYGALLTNPTLTFALPHVIGAAMLTGGFVVVGASAYQLLRGHREQEFFSRSMRLGMVWAGIGTLLVSAFGFLQFLPLNEVQPDKFQGKVIASIGLGFMILIGQLFMFVVLFFLLPATYWLPRWRWIHPILIMLTPLPFIAAILGWLAREVGRHPWMITGRLTVADALSPGLTPGMVTGSLFAFVGVLGALAVIDYVLILRTVRRGPENVVLGAVEAPRTSEPTPALSL</sequence>
<dbReference type="GO" id="GO:0016682">
    <property type="term" value="F:oxidoreductase activity, acting on diphenols and related substances as donors, oxygen as acceptor"/>
    <property type="evidence" value="ECO:0007669"/>
    <property type="project" value="TreeGrafter"/>
</dbReference>
<keyword evidence="11 12" id="KW-0472">Membrane</keyword>
<keyword evidence="4" id="KW-1003">Cell membrane</keyword>
<dbReference type="STRING" id="35622.SAMN04489764_3681"/>
<comment type="subcellular location">
    <subcellularLocation>
        <location evidence="1">Cell membrane</location>
        <topology evidence="1">Multi-pass membrane protein</topology>
    </subcellularLocation>
</comment>
<evidence type="ECO:0000313" key="14">
    <source>
        <dbReference type="Proteomes" id="UP000217103"/>
    </source>
</evidence>
<dbReference type="PANTHER" id="PTHR30365:SF15">
    <property type="entry name" value="CYTOCHROME BD UBIQUINOL OXIDASE SUBUNIT 1"/>
    <property type="match status" value="1"/>
</dbReference>
<keyword evidence="6 12" id="KW-0812">Transmembrane</keyword>
<evidence type="ECO:0000256" key="8">
    <source>
        <dbReference type="ARBA" id="ARBA00022982"/>
    </source>
</evidence>
<accession>A0A1H1GLZ2</accession>
<dbReference type="PIRSF" id="PIRSF006446">
    <property type="entry name" value="Cyt_quinol_oxidase_1"/>
    <property type="match status" value="1"/>
</dbReference>
<evidence type="ECO:0000256" key="12">
    <source>
        <dbReference type="SAM" id="Phobius"/>
    </source>
</evidence>
<feature type="transmembrane region" description="Helical" evidence="12">
    <location>
        <begin position="223"/>
        <end position="243"/>
    </location>
</feature>
<feature type="transmembrane region" description="Helical" evidence="12">
    <location>
        <begin position="95"/>
        <end position="116"/>
    </location>
</feature>
<dbReference type="PANTHER" id="PTHR30365">
    <property type="entry name" value="CYTOCHROME D UBIQUINOL OXIDASE"/>
    <property type="match status" value="1"/>
</dbReference>
<evidence type="ECO:0000256" key="11">
    <source>
        <dbReference type="ARBA" id="ARBA00023136"/>
    </source>
</evidence>
<dbReference type="GO" id="GO:0070069">
    <property type="term" value="C:cytochrome complex"/>
    <property type="evidence" value="ECO:0007669"/>
    <property type="project" value="InterPro"/>
</dbReference>
<dbReference type="GO" id="GO:0009055">
    <property type="term" value="F:electron transfer activity"/>
    <property type="evidence" value="ECO:0007669"/>
    <property type="project" value="InterPro"/>
</dbReference>
<comment type="similarity">
    <text evidence="2">Belongs to the cytochrome ubiquinol oxidase subunit 1 family.</text>
</comment>
<keyword evidence="14" id="KW-1185">Reference proteome</keyword>
<feature type="transmembrane region" description="Helical" evidence="12">
    <location>
        <begin position="20"/>
        <end position="41"/>
    </location>
</feature>
<reference evidence="13 14" key="1">
    <citation type="submission" date="2016-10" db="EMBL/GenBank/DDBJ databases">
        <authorList>
            <person name="de Groot N.N."/>
        </authorList>
    </citation>
    <scope>NUCLEOTIDE SEQUENCE [LARGE SCALE GENOMIC DNA]</scope>
    <source>
        <strain evidence="13 14">DSM 43794</strain>
    </source>
</reference>
<feature type="transmembrane region" description="Helical" evidence="12">
    <location>
        <begin position="341"/>
        <end position="364"/>
    </location>
</feature>
<dbReference type="GO" id="GO:0005886">
    <property type="term" value="C:plasma membrane"/>
    <property type="evidence" value="ECO:0007669"/>
    <property type="project" value="UniProtKB-SubCell"/>
</dbReference>
<feature type="transmembrane region" description="Helical" evidence="12">
    <location>
        <begin position="53"/>
        <end position="75"/>
    </location>
</feature>
<keyword evidence="8" id="KW-0249">Electron transport</keyword>
<keyword evidence="3" id="KW-0813">Transport</keyword>
<evidence type="ECO:0000256" key="2">
    <source>
        <dbReference type="ARBA" id="ARBA00009819"/>
    </source>
</evidence>
<proteinExistence type="inferred from homology"/>
<keyword evidence="9 12" id="KW-1133">Transmembrane helix</keyword>
<organism evidence="13 14">
    <name type="scientific">Thermostaphylospora chromogena</name>
    <dbReference type="NCBI Taxonomy" id="35622"/>
    <lineage>
        <taxon>Bacteria</taxon>
        <taxon>Bacillati</taxon>
        <taxon>Actinomycetota</taxon>
        <taxon>Actinomycetes</taxon>
        <taxon>Streptosporangiales</taxon>
        <taxon>Thermomonosporaceae</taxon>
        <taxon>Thermostaphylospora</taxon>
    </lineage>
</organism>
<evidence type="ECO:0000256" key="4">
    <source>
        <dbReference type="ARBA" id="ARBA00022475"/>
    </source>
</evidence>
<dbReference type="Pfam" id="PF01654">
    <property type="entry name" value="Cyt_bd_oxida_I"/>
    <property type="match status" value="2"/>
</dbReference>
<evidence type="ECO:0000256" key="1">
    <source>
        <dbReference type="ARBA" id="ARBA00004651"/>
    </source>
</evidence>
<keyword evidence="7" id="KW-0479">Metal-binding</keyword>
<evidence type="ECO:0000256" key="9">
    <source>
        <dbReference type="ARBA" id="ARBA00022989"/>
    </source>
</evidence>
<protein>
    <submittedName>
        <fullName evidence="13">Cytochrome d ubiquinol oxidase subunit I</fullName>
    </submittedName>
</protein>
<evidence type="ECO:0000313" key="13">
    <source>
        <dbReference type="EMBL" id="SDR14232.1"/>
    </source>
</evidence>
<evidence type="ECO:0000256" key="7">
    <source>
        <dbReference type="ARBA" id="ARBA00022723"/>
    </source>
</evidence>
<dbReference type="EMBL" id="FNKK01000002">
    <property type="protein sequence ID" value="SDR14232.1"/>
    <property type="molecule type" value="Genomic_DNA"/>
</dbReference>
<feature type="transmembrane region" description="Helical" evidence="12">
    <location>
        <begin position="255"/>
        <end position="279"/>
    </location>
</feature>
<dbReference type="AlphaFoldDB" id="A0A1H1GLZ2"/>
<gene>
    <name evidence="13" type="ORF">SAMN04489764_3681</name>
</gene>
<dbReference type="InterPro" id="IPR002585">
    <property type="entry name" value="Cyt-d_ubiquinol_oxidase_su_1"/>
</dbReference>
<evidence type="ECO:0000256" key="3">
    <source>
        <dbReference type="ARBA" id="ARBA00022448"/>
    </source>
</evidence>